<comment type="caution">
    <text evidence="3">The sequence shown here is derived from an EMBL/GenBank/DDBJ whole genome shotgun (WGS) entry which is preliminary data.</text>
</comment>
<dbReference type="EMBL" id="MDYQ01000353">
    <property type="protein sequence ID" value="PRP76049.1"/>
    <property type="molecule type" value="Genomic_DNA"/>
</dbReference>
<evidence type="ECO:0000256" key="1">
    <source>
        <dbReference type="SAM" id="MobiDB-lite"/>
    </source>
</evidence>
<protein>
    <recommendedName>
        <fullName evidence="2">WRKY domain-containing protein</fullName>
    </recommendedName>
</protein>
<dbReference type="PROSITE" id="PS50811">
    <property type="entry name" value="WRKY"/>
    <property type="match status" value="1"/>
</dbReference>
<evidence type="ECO:0000259" key="2">
    <source>
        <dbReference type="PROSITE" id="PS50811"/>
    </source>
</evidence>
<keyword evidence="4" id="KW-1185">Reference proteome</keyword>
<dbReference type="GO" id="GO:0003700">
    <property type="term" value="F:DNA-binding transcription factor activity"/>
    <property type="evidence" value="ECO:0007669"/>
    <property type="project" value="InterPro"/>
</dbReference>
<feature type="region of interest" description="Disordered" evidence="1">
    <location>
        <begin position="25"/>
        <end position="48"/>
    </location>
</feature>
<name>A0A2P6MWG1_9EUKA</name>
<sequence length="474" mass="54690">MLDESLPVVGEESHKDAPTLISHITHIDEDSSEEKDNDKASSDGQNDRAFENVDLEAGEIYNPAHDHRLYRWHLNGRKKLRHADGSSTERRYYRCANHNKPTKEEGCKASYYQDVAHGDASHIQSLNAEHNHPPPSRLRIDKGTWNKCKEMVTQGLKPSQIQRVLRESTPTVYASVGMDQKNNPSRKQIENMAARLKRSPIPTGNSIRHLISVFGGTHSFLRKLELHPCINVIMMSDEGRCILSDPHLVLLLDSDMEVSEGRLILHTIFARSQHTGGKFIPVAWILSDARRDHIFRISMEYICEMTGDITPSWVLCHWDDSLRSVVERCFPSAKMMGDYYHLLTDNKRAMLKCCRSAGLDPAETIAIMNEGLQMIYNSTEETETSNLQAYLGSWNVTLQPYVNYFAEHWIDRWRADMWMAHHRNPTAPVSDTNVDLWRQRTEAWYDLKDVDIVDRMIKLLHGEWIYWRDQANIK</sequence>
<gene>
    <name evidence="3" type="ORF">PROFUN_01765</name>
</gene>
<dbReference type="Proteomes" id="UP000241769">
    <property type="component" value="Unassembled WGS sequence"/>
</dbReference>
<proteinExistence type="predicted"/>
<evidence type="ECO:0000313" key="4">
    <source>
        <dbReference type="Proteomes" id="UP000241769"/>
    </source>
</evidence>
<dbReference type="InterPro" id="IPR003657">
    <property type="entry name" value="WRKY_dom"/>
</dbReference>
<accession>A0A2P6MWG1</accession>
<dbReference type="InParanoid" id="A0A2P6MWG1"/>
<dbReference type="GO" id="GO:0043565">
    <property type="term" value="F:sequence-specific DNA binding"/>
    <property type="evidence" value="ECO:0007669"/>
    <property type="project" value="InterPro"/>
</dbReference>
<organism evidence="3 4">
    <name type="scientific">Planoprotostelium fungivorum</name>
    <dbReference type="NCBI Taxonomy" id="1890364"/>
    <lineage>
        <taxon>Eukaryota</taxon>
        <taxon>Amoebozoa</taxon>
        <taxon>Evosea</taxon>
        <taxon>Variosea</taxon>
        <taxon>Cavosteliida</taxon>
        <taxon>Cavosteliaceae</taxon>
        <taxon>Planoprotostelium</taxon>
    </lineage>
</organism>
<evidence type="ECO:0000313" key="3">
    <source>
        <dbReference type="EMBL" id="PRP76049.1"/>
    </source>
</evidence>
<reference evidence="3 4" key="1">
    <citation type="journal article" date="2018" name="Genome Biol. Evol.">
        <title>Multiple Roots of Fruiting Body Formation in Amoebozoa.</title>
        <authorList>
            <person name="Hillmann F."/>
            <person name="Forbes G."/>
            <person name="Novohradska S."/>
            <person name="Ferling I."/>
            <person name="Riege K."/>
            <person name="Groth M."/>
            <person name="Westermann M."/>
            <person name="Marz M."/>
            <person name="Spaller T."/>
            <person name="Winckler T."/>
            <person name="Schaap P."/>
            <person name="Glockner G."/>
        </authorList>
    </citation>
    <scope>NUCLEOTIDE SEQUENCE [LARGE SCALE GENOMIC DNA]</scope>
    <source>
        <strain evidence="3 4">Jena</strain>
    </source>
</reference>
<feature type="domain" description="WRKY" evidence="2">
    <location>
        <begin position="70"/>
        <end position="135"/>
    </location>
</feature>
<dbReference type="AlphaFoldDB" id="A0A2P6MWG1"/>